<reference evidence="6" key="1">
    <citation type="journal article" date="2019" name="Int. J. Syst. Evol. Microbiol.">
        <title>The Global Catalogue of Microorganisms (GCM) 10K type strain sequencing project: providing services to taxonomists for standard genome sequencing and annotation.</title>
        <authorList>
            <consortium name="The Broad Institute Genomics Platform"/>
            <consortium name="The Broad Institute Genome Sequencing Center for Infectious Disease"/>
            <person name="Wu L."/>
            <person name="Ma J."/>
        </authorList>
    </citation>
    <scope>NUCLEOTIDE SEQUENCE [LARGE SCALE GENOMIC DNA]</scope>
    <source>
        <strain evidence="6">LMG 24813</strain>
    </source>
</reference>
<evidence type="ECO:0000256" key="2">
    <source>
        <dbReference type="ARBA" id="ARBA00022490"/>
    </source>
</evidence>
<accession>A0ABV8NU42</accession>
<keyword evidence="6" id="KW-1185">Reference proteome</keyword>
<gene>
    <name evidence="5" type="ORF">ACFOY1_00290</name>
</gene>
<dbReference type="PANTHER" id="PTHR44085:SF2">
    <property type="entry name" value="SEPIAPTERIN REDUCTASE"/>
    <property type="match status" value="1"/>
</dbReference>
<protein>
    <submittedName>
        <fullName evidence="5">SDR family NAD(P)-dependent oxidoreductase</fullName>
    </submittedName>
</protein>
<dbReference type="PANTHER" id="PTHR44085">
    <property type="entry name" value="SEPIAPTERIN REDUCTASE"/>
    <property type="match status" value="1"/>
</dbReference>
<evidence type="ECO:0000256" key="3">
    <source>
        <dbReference type="ARBA" id="ARBA00022857"/>
    </source>
</evidence>
<evidence type="ECO:0000256" key="1">
    <source>
        <dbReference type="ARBA" id="ARBA00004496"/>
    </source>
</evidence>
<dbReference type="InterPro" id="IPR002347">
    <property type="entry name" value="SDR_fam"/>
</dbReference>
<keyword evidence="3" id="KW-0521">NADP</keyword>
<dbReference type="InterPro" id="IPR020904">
    <property type="entry name" value="Sc_DH/Rdtase_CS"/>
</dbReference>
<evidence type="ECO:0000313" key="5">
    <source>
        <dbReference type="EMBL" id="MFC4199375.1"/>
    </source>
</evidence>
<organism evidence="5 6">
    <name type="scientific">Candidimonas humi</name>
    <dbReference type="NCBI Taxonomy" id="683355"/>
    <lineage>
        <taxon>Bacteria</taxon>
        <taxon>Pseudomonadati</taxon>
        <taxon>Pseudomonadota</taxon>
        <taxon>Betaproteobacteria</taxon>
        <taxon>Burkholderiales</taxon>
        <taxon>Alcaligenaceae</taxon>
        <taxon>Candidimonas</taxon>
    </lineage>
</organism>
<evidence type="ECO:0000256" key="4">
    <source>
        <dbReference type="ARBA" id="ARBA00023002"/>
    </source>
</evidence>
<dbReference type="RefSeq" id="WP_217962909.1">
    <property type="nucleotide sequence ID" value="NZ_JAHTBN010000001.1"/>
</dbReference>
<keyword evidence="4" id="KW-0560">Oxidoreductase</keyword>
<dbReference type="Proteomes" id="UP001595848">
    <property type="component" value="Unassembled WGS sequence"/>
</dbReference>
<name>A0ABV8NU42_9BURK</name>
<evidence type="ECO:0000313" key="6">
    <source>
        <dbReference type="Proteomes" id="UP001595848"/>
    </source>
</evidence>
<comment type="caution">
    <text evidence="5">The sequence shown here is derived from an EMBL/GenBank/DDBJ whole genome shotgun (WGS) entry which is preliminary data.</text>
</comment>
<comment type="subcellular location">
    <subcellularLocation>
        <location evidence="1">Cytoplasm</location>
    </subcellularLocation>
</comment>
<dbReference type="EMBL" id="JBHSBV010000001">
    <property type="protein sequence ID" value="MFC4199375.1"/>
    <property type="molecule type" value="Genomic_DNA"/>
</dbReference>
<proteinExistence type="predicted"/>
<dbReference type="PROSITE" id="PS00061">
    <property type="entry name" value="ADH_SHORT"/>
    <property type="match status" value="1"/>
</dbReference>
<dbReference type="Pfam" id="PF00106">
    <property type="entry name" value="adh_short"/>
    <property type="match status" value="1"/>
</dbReference>
<keyword evidence="2" id="KW-0963">Cytoplasm</keyword>
<sequence>MSLSTYAIVTGASRGLGLALAQGLLQAGARVLTLSRGHNAELQAQAEQAGWSLQQIQVDLADAAAAQRCAAQLADSLPRDAQRYLLINNAGTVDPVRAAAGLDDAAAIGAAFGLNVGSVMLLSAAFLRATSGLEAERRVVNISSGAGRNPVPGWAVYCAAKAAVDRYTQVAAAENPDVRFASLAPGVIDTAMQVHIRDSDPTDFPGLARFVDMHSSGQLAAPAAVAAKILRYVGRDDFGTTIIDDIRNYD</sequence>
<dbReference type="InterPro" id="IPR051721">
    <property type="entry name" value="Biopterin_syn/organic_redct"/>
</dbReference>